<keyword evidence="7" id="KW-1185">Reference proteome</keyword>
<comment type="subcellular location">
    <subcellularLocation>
        <location evidence="5">Cell membrane</location>
        <topology evidence="5">Multi-pass membrane protein</topology>
    </subcellularLocation>
    <subcellularLocation>
        <location evidence="1">Membrane</location>
        <topology evidence="1">Multi-pass membrane protein</topology>
    </subcellularLocation>
</comment>
<dbReference type="OrthoDB" id="45564at2"/>
<keyword evidence="5" id="KW-1003">Cell membrane</keyword>
<keyword evidence="3 5" id="KW-1133">Transmembrane helix</keyword>
<proteinExistence type="inferred from homology"/>
<evidence type="ECO:0000256" key="4">
    <source>
        <dbReference type="ARBA" id="ARBA00023136"/>
    </source>
</evidence>
<reference evidence="6 7" key="1">
    <citation type="submission" date="2016-11" db="EMBL/GenBank/DDBJ databases">
        <title>Whole genomes of Flavobacteriaceae.</title>
        <authorList>
            <person name="Stine C."/>
            <person name="Li C."/>
            <person name="Tadesse D."/>
        </authorList>
    </citation>
    <scope>NUCLEOTIDE SEQUENCE [LARGE SCALE GENOMIC DNA]</scope>
    <source>
        <strain evidence="6 7">DSM 18292</strain>
    </source>
</reference>
<name>A0A226HH32_9FLAO</name>
<comment type="similarity">
    <text evidence="5">Belongs to the 4-toluene sulfonate uptake permease (TSUP) (TC 2.A.102) family.</text>
</comment>
<evidence type="ECO:0000256" key="5">
    <source>
        <dbReference type="RuleBase" id="RU363041"/>
    </source>
</evidence>
<gene>
    <name evidence="6" type="ORF">B0A66_09175</name>
</gene>
<organism evidence="6 7">
    <name type="scientific">Flavobacterium hercynium</name>
    <dbReference type="NCBI Taxonomy" id="387094"/>
    <lineage>
        <taxon>Bacteria</taxon>
        <taxon>Pseudomonadati</taxon>
        <taxon>Bacteroidota</taxon>
        <taxon>Flavobacteriia</taxon>
        <taxon>Flavobacteriales</taxon>
        <taxon>Flavobacteriaceae</taxon>
        <taxon>Flavobacterium</taxon>
    </lineage>
</organism>
<evidence type="ECO:0000313" key="6">
    <source>
        <dbReference type="EMBL" id="OXA92961.1"/>
    </source>
</evidence>
<protein>
    <recommendedName>
        <fullName evidence="5">Probable membrane transporter protein</fullName>
    </recommendedName>
</protein>
<dbReference type="Pfam" id="PF01925">
    <property type="entry name" value="TauE"/>
    <property type="match status" value="1"/>
</dbReference>
<dbReference type="InterPro" id="IPR002781">
    <property type="entry name" value="TM_pro_TauE-like"/>
</dbReference>
<dbReference type="InterPro" id="IPR051598">
    <property type="entry name" value="TSUP/Inactive_protease-like"/>
</dbReference>
<dbReference type="GO" id="GO:0005886">
    <property type="term" value="C:plasma membrane"/>
    <property type="evidence" value="ECO:0007669"/>
    <property type="project" value="UniProtKB-SubCell"/>
</dbReference>
<dbReference type="EMBL" id="MUGW01000017">
    <property type="protein sequence ID" value="OXA92961.1"/>
    <property type="molecule type" value="Genomic_DNA"/>
</dbReference>
<evidence type="ECO:0000256" key="3">
    <source>
        <dbReference type="ARBA" id="ARBA00022989"/>
    </source>
</evidence>
<dbReference type="PANTHER" id="PTHR43701:SF12">
    <property type="entry name" value="MEMBRANE TRANSPORTER PROTEIN YTNM-RELATED"/>
    <property type="match status" value="1"/>
</dbReference>
<feature type="transmembrane region" description="Helical" evidence="5">
    <location>
        <begin position="251"/>
        <end position="272"/>
    </location>
</feature>
<keyword evidence="4 5" id="KW-0472">Membrane</keyword>
<feature type="transmembrane region" description="Helical" evidence="5">
    <location>
        <begin position="158"/>
        <end position="176"/>
    </location>
</feature>
<evidence type="ECO:0000256" key="1">
    <source>
        <dbReference type="ARBA" id="ARBA00004141"/>
    </source>
</evidence>
<comment type="caution">
    <text evidence="6">The sequence shown here is derived from an EMBL/GenBank/DDBJ whole genome shotgun (WGS) entry which is preliminary data.</text>
</comment>
<dbReference type="RefSeq" id="WP_089049574.1">
    <property type="nucleotide sequence ID" value="NZ_FXTV01000001.1"/>
</dbReference>
<feature type="transmembrane region" description="Helical" evidence="5">
    <location>
        <begin position="60"/>
        <end position="80"/>
    </location>
</feature>
<sequence>MEKELKLNNSGDKADTSIKEKLWIAIPATLLIGLLFILIYRHHAEFSWDGLASGFNQEFLVFFLIGVFAQLVDGTLGMGYGATSTSFLLAYGVPPVISSTGVHVAEMFTTGASAISHHRFGNINKKLVKHLLIPGVLGSFTGAYLLSDVIDGEKIKPFIAIYMIILACIIIKKALAKTIIKKKTKKLGILAGFGGFMDSVGGGGWGPIVTSTLLGRGRNPRYTIGSVNAAEFAVSFASGITFMYFGGIEGWQIIAGLILGGVMAAPLAAFLVNKIKRKPMMVAVGILIIILSLKTLSRGFETLSSFF</sequence>
<keyword evidence="2 5" id="KW-0812">Transmembrane</keyword>
<feature type="transmembrane region" description="Helical" evidence="5">
    <location>
        <begin position="279"/>
        <end position="297"/>
    </location>
</feature>
<dbReference type="Proteomes" id="UP000198345">
    <property type="component" value="Unassembled WGS sequence"/>
</dbReference>
<dbReference type="PANTHER" id="PTHR43701">
    <property type="entry name" value="MEMBRANE TRANSPORTER PROTEIN MJ0441-RELATED"/>
    <property type="match status" value="1"/>
</dbReference>
<feature type="transmembrane region" description="Helical" evidence="5">
    <location>
        <begin position="21"/>
        <end position="40"/>
    </location>
</feature>
<dbReference type="AlphaFoldDB" id="A0A226HH32"/>
<feature type="transmembrane region" description="Helical" evidence="5">
    <location>
        <begin position="222"/>
        <end position="245"/>
    </location>
</feature>
<evidence type="ECO:0000256" key="2">
    <source>
        <dbReference type="ARBA" id="ARBA00022692"/>
    </source>
</evidence>
<accession>A0A226HH32</accession>
<feature type="transmembrane region" description="Helical" evidence="5">
    <location>
        <begin position="127"/>
        <end position="146"/>
    </location>
</feature>
<evidence type="ECO:0000313" key="7">
    <source>
        <dbReference type="Proteomes" id="UP000198345"/>
    </source>
</evidence>